<proteinExistence type="predicted"/>
<feature type="domain" description="ChrB C-terminal" evidence="1">
    <location>
        <begin position="3"/>
        <end position="39"/>
    </location>
</feature>
<gene>
    <name evidence="2" type="ORF">C665_08085</name>
</gene>
<dbReference type="Proteomes" id="UP000013042">
    <property type="component" value="Unassembled WGS sequence"/>
</dbReference>
<accession>N6YV39</accession>
<evidence type="ECO:0000259" key="1">
    <source>
        <dbReference type="Pfam" id="PF09828"/>
    </source>
</evidence>
<dbReference type="InterPro" id="IPR018634">
    <property type="entry name" value="ChrB_C"/>
</dbReference>
<name>N6YV39_THASP</name>
<dbReference type="Pfam" id="PF09828">
    <property type="entry name" value="ChrB_C"/>
    <property type="match status" value="1"/>
</dbReference>
<comment type="caution">
    <text evidence="2">The sequence shown here is derived from an EMBL/GenBank/DDBJ whole genome shotgun (WGS) entry which is preliminary data.</text>
</comment>
<dbReference type="AlphaFoldDB" id="N6YV39"/>
<sequence length="49" mass="5855">MQWVTRERPKIDRIACPWLVTRFIDEAPEFLYVPAGDVLKKVPRLRCLK</sequence>
<evidence type="ECO:0000313" key="2">
    <source>
        <dbReference type="EMBL" id="ENO86282.1"/>
    </source>
</evidence>
<evidence type="ECO:0000313" key="3">
    <source>
        <dbReference type="Proteomes" id="UP000013042"/>
    </source>
</evidence>
<protein>
    <recommendedName>
        <fullName evidence="1">ChrB C-terminal domain-containing protein</fullName>
    </recommendedName>
</protein>
<dbReference type="EMBL" id="AMXD01000037">
    <property type="protein sequence ID" value="ENO86282.1"/>
    <property type="molecule type" value="Genomic_DNA"/>
</dbReference>
<dbReference type="RefSeq" id="WP_004304881.1">
    <property type="nucleotide sequence ID" value="NZ_AMXD01000037.1"/>
</dbReference>
<organism evidence="2 3">
    <name type="scientific">Thauera aminoaromatica S2</name>
    <dbReference type="NCBI Taxonomy" id="1234381"/>
    <lineage>
        <taxon>Bacteria</taxon>
        <taxon>Pseudomonadati</taxon>
        <taxon>Pseudomonadota</taxon>
        <taxon>Betaproteobacteria</taxon>
        <taxon>Rhodocyclales</taxon>
        <taxon>Zoogloeaceae</taxon>
        <taxon>Thauera</taxon>
    </lineage>
</organism>
<reference evidence="2 3" key="1">
    <citation type="submission" date="2012-09" db="EMBL/GenBank/DDBJ databases">
        <title>Draft Genome Sequences of 6 Strains from Genus Thauera.</title>
        <authorList>
            <person name="Liu B."/>
            <person name="Shapleigh J.P."/>
            <person name="Frostegard A.H."/>
        </authorList>
    </citation>
    <scope>NUCLEOTIDE SEQUENCE [LARGE SCALE GENOMIC DNA]</scope>
    <source>
        <strain evidence="2 3">S2</strain>
    </source>
</reference>